<comment type="subcellular location">
    <subcellularLocation>
        <location evidence="1">Cell envelope</location>
    </subcellularLocation>
</comment>
<dbReference type="OrthoDB" id="650514at2"/>
<evidence type="ECO:0000256" key="2">
    <source>
        <dbReference type="ARBA" id="ARBA00022729"/>
    </source>
</evidence>
<proteinExistence type="predicted"/>
<reference evidence="5 6" key="1">
    <citation type="submission" date="2019-05" db="EMBL/GenBank/DDBJ databases">
        <authorList>
            <person name="Qu J.-H."/>
        </authorList>
    </citation>
    <scope>NUCLEOTIDE SEQUENCE [LARGE SCALE GENOMIC DNA]</scope>
    <source>
        <strain evidence="5 6">T17</strain>
    </source>
</reference>
<feature type="domain" description="Imelysin-like" evidence="4">
    <location>
        <begin position="44"/>
        <end position="347"/>
    </location>
</feature>
<feature type="signal peptide" evidence="3">
    <location>
        <begin position="1"/>
        <end position="24"/>
    </location>
</feature>
<dbReference type="PROSITE" id="PS51257">
    <property type="entry name" value="PROKAR_LIPOPROTEIN"/>
    <property type="match status" value="1"/>
</dbReference>
<dbReference type="Pfam" id="PF09375">
    <property type="entry name" value="Peptidase_M75"/>
    <property type="match status" value="1"/>
</dbReference>
<dbReference type="InterPro" id="IPR018976">
    <property type="entry name" value="Imelysin-like"/>
</dbReference>
<dbReference type="EMBL" id="VCEJ01000002">
    <property type="protein sequence ID" value="TLV03190.1"/>
    <property type="molecule type" value="Genomic_DNA"/>
</dbReference>
<name>A0A5R9L4I5_9BACT</name>
<dbReference type="Gene3D" id="1.20.1420.20">
    <property type="entry name" value="M75 peptidase, HXXE motif"/>
    <property type="match status" value="1"/>
</dbReference>
<organism evidence="5 6">
    <name type="scientific">Dyadobacter luticola</name>
    <dbReference type="NCBI Taxonomy" id="1979387"/>
    <lineage>
        <taxon>Bacteria</taxon>
        <taxon>Pseudomonadati</taxon>
        <taxon>Bacteroidota</taxon>
        <taxon>Cytophagia</taxon>
        <taxon>Cytophagales</taxon>
        <taxon>Spirosomataceae</taxon>
        <taxon>Dyadobacter</taxon>
    </lineage>
</organism>
<comment type="caution">
    <text evidence="5">The sequence shown here is derived from an EMBL/GenBank/DDBJ whole genome shotgun (WGS) entry which is preliminary data.</text>
</comment>
<evidence type="ECO:0000256" key="1">
    <source>
        <dbReference type="ARBA" id="ARBA00004196"/>
    </source>
</evidence>
<protein>
    <recommendedName>
        <fullName evidence="4">Imelysin-like domain-containing protein</fullName>
    </recommendedName>
</protein>
<evidence type="ECO:0000313" key="6">
    <source>
        <dbReference type="Proteomes" id="UP000306402"/>
    </source>
</evidence>
<dbReference type="CDD" id="cd14659">
    <property type="entry name" value="Imelysin-like_IPPA"/>
    <property type="match status" value="1"/>
</dbReference>
<evidence type="ECO:0000256" key="3">
    <source>
        <dbReference type="SAM" id="SignalP"/>
    </source>
</evidence>
<dbReference type="InterPro" id="IPR034984">
    <property type="entry name" value="Imelysin-like_IPPA"/>
</dbReference>
<accession>A0A5R9L4I5</accession>
<evidence type="ECO:0000259" key="4">
    <source>
        <dbReference type="Pfam" id="PF09375"/>
    </source>
</evidence>
<keyword evidence="6" id="KW-1185">Reference proteome</keyword>
<dbReference type="AlphaFoldDB" id="A0A5R9L4I5"/>
<dbReference type="InterPro" id="IPR038352">
    <property type="entry name" value="Imelysin_sf"/>
</dbReference>
<dbReference type="Proteomes" id="UP000306402">
    <property type="component" value="Unassembled WGS sequence"/>
</dbReference>
<sequence>MLKKISCILIVSALIIACSSNDNPDPVDGQKRTAMLDNVGTNVILPAFASFETSATALTEATTAYAADLKNAQKLTAAQKAWVSAAESWKVASLFSQGPVETEFLSSAIYFPSTNYTGIESAITKTGVTIDNAYIESLGATLKGLPAIEYLLFSTSGNNAVIGNFAGINGGKRGEYLKALSANLQNQATLVYSKWKPDGGNYLKTFKEADGRDINSSLGMLSNKMIDLVYTIKDERLGAPLGKRNNGTPQPGMVDAKFSNASLTLLKAELRTLENTFSGTGAGNNIGIDDILDEAGAKSGDQLLSEKIKAQFAAVKAKIDAIGDPLSTAITGQTAAVSAAYDEVKKLQVLMEVDMINNLGVLLTFSDNDGD</sequence>
<dbReference type="RefSeq" id="WP_138364397.1">
    <property type="nucleotide sequence ID" value="NZ_VCEJ01000002.1"/>
</dbReference>
<feature type="chain" id="PRO_5024323325" description="Imelysin-like domain-containing protein" evidence="3">
    <location>
        <begin position="25"/>
        <end position="371"/>
    </location>
</feature>
<keyword evidence="2 3" id="KW-0732">Signal</keyword>
<evidence type="ECO:0000313" key="5">
    <source>
        <dbReference type="EMBL" id="TLV03190.1"/>
    </source>
</evidence>
<dbReference type="GO" id="GO:0030313">
    <property type="term" value="C:cell envelope"/>
    <property type="evidence" value="ECO:0007669"/>
    <property type="project" value="UniProtKB-SubCell"/>
</dbReference>
<gene>
    <name evidence="5" type="ORF">FEN17_06140</name>
</gene>